<name>A0AAV4BG28_9GAST</name>
<accession>A0AAV4BG28</accession>
<keyword evidence="2" id="KW-1185">Reference proteome</keyword>
<sequence length="112" mass="12951">MLESLKQPGWIIERTNRLEIRRTRVRFKSFTVVLLLDVHSFPTVYIFFKRAALRGALVWFGYKACSQKGDLRLSALYKARAPVAKLEPATEGSLQTLRRVRFIHCANDTRAL</sequence>
<proteinExistence type="predicted"/>
<dbReference type="EMBL" id="BLXT01004931">
    <property type="protein sequence ID" value="GFO18108.1"/>
    <property type="molecule type" value="Genomic_DNA"/>
</dbReference>
<evidence type="ECO:0000313" key="1">
    <source>
        <dbReference type="EMBL" id="GFO18108.1"/>
    </source>
</evidence>
<dbReference type="AlphaFoldDB" id="A0AAV4BG28"/>
<protein>
    <submittedName>
        <fullName evidence="1">Uncharacterized protein</fullName>
    </submittedName>
</protein>
<organism evidence="1 2">
    <name type="scientific">Plakobranchus ocellatus</name>
    <dbReference type="NCBI Taxonomy" id="259542"/>
    <lineage>
        <taxon>Eukaryota</taxon>
        <taxon>Metazoa</taxon>
        <taxon>Spiralia</taxon>
        <taxon>Lophotrochozoa</taxon>
        <taxon>Mollusca</taxon>
        <taxon>Gastropoda</taxon>
        <taxon>Heterobranchia</taxon>
        <taxon>Euthyneura</taxon>
        <taxon>Panpulmonata</taxon>
        <taxon>Sacoglossa</taxon>
        <taxon>Placobranchoidea</taxon>
        <taxon>Plakobranchidae</taxon>
        <taxon>Plakobranchus</taxon>
    </lineage>
</organism>
<comment type="caution">
    <text evidence="1">The sequence shown here is derived from an EMBL/GenBank/DDBJ whole genome shotgun (WGS) entry which is preliminary data.</text>
</comment>
<evidence type="ECO:0000313" key="2">
    <source>
        <dbReference type="Proteomes" id="UP000735302"/>
    </source>
</evidence>
<reference evidence="1 2" key="1">
    <citation type="journal article" date="2021" name="Elife">
        <title>Chloroplast acquisition without the gene transfer in kleptoplastic sea slugs, Plakobranchus ocellatus.</title>
        <authorList>
            <person name="Maeda T."/>
            <person name="Takahashi S."/>
            <person name="Yoshida T."/>
            <person name="Shimamura S."/>
            <person name="Takaki Y."/>
            <person name="Nagai Y."/>
            <person name="Toyoda A."/>
            <person name="Suzuki Y."/>
            <person name="Arimoto A."/>
            <person name="Ishii H."/>
            <person name="Satoh N."/>
            <person name="Nishiyama T."/>
            <person name="Hasebe M."/>
            <person name="Maruyama T."/>
            <person name="Minagawa J."/>
            <person name="Obokata J."/>
            <person name="Shigenobu S."/>
        </authorList>
    </citation>
    <scope>NUCLEOTIDE SEQUENCE [LARGE SCALE GENOMIC DNA]</scope>
</reference>
<dbReference type="Proteomes" id="UP000735302">
    <property type="component" value="Unassembled WGS sequence"/>
</dbReference>
<gene>
    <name evidence="1" type="ORF">PoB_004461300</name>
</gene>